<comment type="subunit">
    <text evidence="4">Complex I is composed of 45 different subunits.</text>
</comment>
<dbReference type="OMA" id="ENQWKWP"/>
<dbReference type="WBParaSite" id="nRc.2.0.1.t08795-RA">
    <property type="protein sequence ID" value="nRc.2.0.1.t08795-RA"/>
    <property type="gene ID" value="nRc.2.0.1.g08795"/>
</dbReference>
<feature type="compositionally biased region" description="Polar residues" evidence="11">
    <location>
        <begin position="1"/>
        <end position="11"/>
    </location>
</feature>
<organism evidence="12 13">
    <name type="scientific">Romanomermis culicivorax</name>
    <name type="common">Nematode worm</name>
    <dbReference type="NCBI Taxonomy" id="13658"/>
    <lineage>
        <taxon>Eukaryota</taxon>
        <taxon>Metazoa</taxon>
        <taxon>Ecdysozoa</taxon>
        <taxon>Nematoda</taxon>
        <taxon>Enoplea</taxon>
        <taxon>Dorylaimia</taxon>
        <taxon>Mermithida</taxon>
        <taxon>Mermithoidea</taxon>
        <taxon>Mermithidae</taxon>
        <taxon>Romanomermis</taxon>
    </lineage>
</organism>
<comment type="function">
    <text evidence="1">Accessory subunit of the mitochondrial membrane respiratory chain NADH dehydrogenase (Complex I), that is believed not to be involved in catalysis. Complex I functions in the transfer of electrons from NADH to the respiratory chain. The immediate electron acceptor for the enzyme is believed to be ubiquinone.</text>
</comment>
<dbReference type="Proteomes" id="UP000887565">
    <property type="component" value="Unplaced"/>
</dbReference>
<dbReference type="GO" id="GO:0005743">
    <property type="term" value="C:mitochondrial inner membrane"/>
    <property type="evidence" value="ECO:0007669"/>
    <property type="project" value="UniProtKB-SubCell"/>
</dbReference>
<protein>
    <submittedName>
        <fullName evidence="13">NADH dehydrogenase [ubiquinone] 1 alpha subcomplex subunit 5</fullName>
    </submittedName>
</protein>
<comment type="similarity">
    <text evidence="3">Belongs to the complex I NDUFA5 subunit family.</text>
</comment>
<evidence type="ECO:0000256" key="8">
    <source>
        <dbReference type="ARBA" id="ARBA00022982"/>
    </source>
</evidence>
<evidence type="ECO:0000256" key="4">
    <source>
        <dbReference type="ARBA" id="ARBA00011533"/>
    </source>
</evidence>
<evidence type="ECO:0000256" key="11">
    <source>
        <dbReference type="SAM" id="MobiDB-lite"/>
    </source>
</evidence>
<evidence type="ECO:0000256" key="2">
    <source>
        <dbReference type="ARBA" id="ARBA00004443"/>
    </source>
</evidence>
<keyword evidence="7" id="KW-0999">Mitochondrion inner membrane</keyword>
<keyword evidence="10" id="KW-0472">Membrane</keyword>
<evidence type="ECO:0000313" key="12">
    <source>
        <dbReference type="Proteomes" id="UP000887565"/>
    </source>
</evidence>
<feature type="region of interest" description="Disordered" evidence="11">
    <location>
        <begin position="1"/>
        <end position="21"/>
    </location>
</feature>
<dbReference type="GO" id="GO:0022904">
    <property type="term" value="P:respiratory electron transport chain"/>
    <property type="evidence" value="ECO:0007669"/>
    <property type="project" value="InterPro"/>
</dbReference>
<proteinExistence type="inferred from homology"/>
<keyword evidence="5" id="KW-0813">Transport</keyword>
<dbReference type="PANTHER" id="PTHR12653">
    <property type="entry name" value="NADH-UBIQUINONE OXIDOREDUCTASE 13 KD-B SUBUNIT"/>
    <property type="match status" value="1"/>
</dbReference>
<name>A0A915I4M8_ROMCU</name>
<evidence type="ECO:0000256" key="10">
    <source>
        <dbReference type="ARBA" id="ARBA00023136"/>
    </source>
</evidence>
<evidence type="ECO:0000256" key="5">
    <source>
        <dbReference type="ARBA" id="ARBA00022448"/>
    </source>
</evidence>
<keyword evidence="6" id="KW-0679">Respiratory chain</keyword>
<dbReference type="AlphaFoldDB" id="A0A915I4M8"/>
<evidence type="ECO:0000256" key="7">
    <source>
        <dbReference type="ARBA" id="ARBA00022792"/>
    </source>
</evidence>
<accession>A0A915I4M8</accession>
<evidence type="ECO:0000256" key="6">
    <source>
        <dbReference type="ARBA" id="ARBA00022660"/>
    </source>
</evidence>
<evidence type="ECO:0000256" key="3">
    <source>
        <dbReference type="ARBA" id="ARBA00010261"/>
    </source>
</evidence>
<comment type="subcellular location">
    <subcellularLocation>
        <location evidence="2">Mitochondrion inner membrane</location>
        <topology evidence="2">Peripheral membrane protein</topology>
        <orientation evidence="2">Matrix side</orientation>
    </subcellularLocation>
</comment>
<keyword evidence="12" id="KW-1185">Reference proteome</keyword>
<dbReference type="PANTHER" id="PTHR12653:SF0">
    <property type="entry name" value="NADH DEHYDROGENASE [UBIQUINONE] 1 ALPHA SUBCOMPLEX SUBUNIT 5"/>
    <property type="match status" value="1"/>
</dbReference>
<reference evidence="13" key="1">
    <citation type="submission" date="2022-11" db="UniProtKB">
        <authorList>
            <consortium name="WormBaseParasite"/>
        </authorList>
    </citation>
    <scope>IDENTIFICATION</scope>
</reference>
<evidence type="ECO:0000256" key="9">
    <source>
        <dbReference type="ARBA" id="ARBA00023128"/>
    </source>
</evidence>
<sequence>MATCQQQGAQHNNHKNDSGTNQLFGLTTGLTGLWVSKFPHEELKATYNLLNKVLATMPKDAAYRVNTEKIINERCNLILSEPDVEKLEDKIGMGQIEEVLEQARHELELARTMAKYRPWEPLVSREPEGQYAWPI</sequence>
<evidence type="ECO:0000256" key="1">
    <source>
        <dbReference type="ARBA" id="ARBA00003195"/>
    </source>
</evidence>
<keyword evidence="9" id="KW-0496">Mitochondrion</keyword>
<keyword evidence="8" id="KW-0249">Electron transport</keyword>
<evidence type="ECO:0000313" key="13">
    <source>
        <dbReference type="WBParaSite" id="nRc.2.0.1.t08795-RA"/>
    </source>
</evidence>
<dbReference type="InterPro" id="IPR006806">
    <property type="entry name" value="NDUFA5"/>
</dbReference>
<dbReference type="Pfam" id="PF04716">
    <property type="entry name" value="ETC_C1_NDUFA5"/>
    <property type="match status" value="1"/>
</dbReference>